<evidence type="ECO:0000313" key="1">
    <source>
        <dbReference type="EMBL" id="EGF58389.1"/>
    </source>
</evidence>
<dbReference type="STRING" id="763034.HMPREF9446_01295"/>
<accession>F3PRE5</accession>
<keyword evidence="2" id="KW-1185">Reference proteome</keyword>
<dbReference type="Proteomes" id="UP000003416">
    <property type="component" value="Unassembled WGS sequence"/>
</dbReference>
<gene>
    <name evidence="1" type="ORF">HMPREF9446_01295</name>
</gene>
<evidence type="ECO:0000313" key="2">
    <source>
        <dbReference type="Proteomes" id="UP000003416"/>
    </source>
</evidence>
<dbReference type="HOGENOM" id="CLU_3004442_0_0_10"/>
<dbReference type="EMBL" id="AFBN01000023">
    <property type="protein sequence ID" value="EGF58389.1"/>
    <property type="molecule type" value="Genomic_DNA"/>
</dbReference>
<reference evidence="1 2" key="1">
    <citation type="submission" date="2011-02" db="EMBL/GenBank/DDBJ databases">
        <authorList>
            <person name="Weinstock G."/>
            <person name="Sodergren E."/>
            <person name="Clifton S."/>
            <person name="Fulton L."/>
            <person name="Fulton B."/>
            <person name="Courtney L."/>
            <person name="Fronick C."/>
            <person name="Harrison M."/>
            <person name="Strong C."/>
            <person name="Farmer C."/>
            <person name="Delahaunty K."/>
            <person name="Markovic C."/>
            <person name="Hall O."/>
            <person name="Minx P."/>
            <person name="Tomlinson C."/>
            <person name="Mitreva M."/>
            <person name="Hou S."/>
            <person name="Chen J."/>
            <person name="Wollam A."/>
            <person name="Pepin K.H."/>
            <person name="Johnson M."/>
            <person name="Bhonagiri V."/>
            <person name="Zhang X."/>
            <person name="Suruliraj S."/>
            <person name="Warren W."/>
            <person name="Chinwalla A."/>
            <person name="Mardis E.R."/>
            <person name="Wilson R.K."/>
        </authorList>
    </citation>
    <scope>NUCLEOTIDE SEQUENCE [LARGE SCALE GENOMIC DNA]</scope>
    <source>
        <strain evidence="1 2">YIT 12057</strain>
    </source>
</reference>
<organism evidence="1 2">
    <name type="scientific">Bacteroides fluxus YIT 12057</name>
    <dbReference type="NCBI Taxonomy" id="763034"/>
    <lineage>
        <taxon>Bacteria</taxon>
        <taxon>Pseudomonadati</taxon>
        <taxon>Bacteroidota</taxon>
        <taxon>Bacteroidia</taxon>
        <taxon>Bacteroidales</taxon>
        <taxon>Bacteroidaceae</taxon>
        <taxon>Bacteroides</taxon>
    </lineage>
</organism>
<sequence>MFYFPNTSGELFCFLYKLTGCLMEEAGNYYAKFCNLPFFLTQFPVEPFPLITYLYD</sequence>
<comment type="caution">
    <text evidence="1">The sequence shown here is derived from an EMBL/GenBank/DDBJ whole genome shotgun (WGS) entry which is preliminary data.</text>
</comment>
<name>F3PRE5_9BACE</name>
<protein>
    <submittedName>
        <fullName evidence="1">Uncharacterized protein</fullName>
    </submittedName>
</protein>
<dbReference type="AlphaFoldDB" id="F3PRE5"/>
<proteinExistence type="predicted"/>